<protein>
    <submittedName>
        <fullName evidence="2">SMP-30/gluconolactonase/LRE family protein</fullName>
    </submittedName>
</protein>
<dbReference type="KEGG" id="hdh:G5B40_16315"/>
<sequence>MIDLDALSFIGAGLRRPECALAHGSGIVFAPDWTGKGGVAILAPSGAVRRIEARWPQPLRPNGIALEAGGAFLLAHLGDEDGGVFRMDHAGAIEPVLTEIGGRALPPTNFVLVDAEGRLWVTVSTTIQPRADDYRKDACTGFVVLIDGAGARIVADGLGYANECALSPDGRRFYVNETFARRTSVFDIGANGALANRRTFAAYGPGTYPDGLVFDAEGGLWVTSIVSNRVIRVRPDGAQEIVVEDVAPAHLDWTEAAWATDAMGRPHLDTAGGRILKNISNLAFRGETLEEAVLGCLLGDRLAVFSSPVPGHPPPHWRVDLGPLACVLD</sequence>
<dbReference type="RefSeq" id="WP_165100726.1">
    <property type="nucleotide sequence ID" value="NZ_CP049056.1"/>
</dbReference>
<dbReference type="PANTHER" id="PTHR47572">
    <property type="entry name" value="LIPOPROTEIN-RELATED"/>
    <property type="match status" value="1"/>
</dbReference>
<dbReference type="EMBL" id="CP049056">
    <property type="protein sequence ID" value="QIE56862.1"/>
    <property type="molecule type" value="Genomic_DNA"/>
</dbReference>
<evidence type="ECO:0000313" key="3">
    <source>
        <dbReference type="Proteomes" id="UP000503336"/>
    </source>
</evidence>
<accession>A0A7L5BYP1</accession>
<dbReference type="InterPro" id="IPR011042">
    <property type="entry name" value="6-blade_b-propeller_TolB-like"/>
</dbReference>
<dbReference type="InterPro" id="IPR051262">
    <property type="entry name" value="SMP-30/CGR1_Lactonase"/>
</dbReference>
<dbReference type="SUPFAM" id="SSF63829">
    <property type="entry name" value="Calcium-dependent phosphotriesterase"/>
    <property type="match status" value="1"/>
</dbReference>
<dbReference type="PANTHER" id="PTHR47572:SF5">
    <property type="entry name" value="BLR2277 PROTEIN"/>
    <property type="match status" value="1"/>
</dbReference>
<evidence type="ECO:0000259" key="1">
    <source>
        <dbReference type="Pfam" id="PF08450"/>
    </source>
</evidence>
<name>A0A7L5BYP1_9RHOB</name>
<organism evidence="2 3">
    <name type="scientific">Pikeienuella piscinae</name>
    <dbReference type="NCBI Taxonomy" id="2748098"/>
    <lineage>
        <taxon>Bacteria</taxon>
        <taxon>Pseudomonadati</taxon>
        <taxon>Pseudomonadota</taxon>
        <taxon>Alphaproteobacteria</taxon>
        <taxon>Rhodobacterales</taxon>
        <taxon>Paracoccaceae</taxon>
        <taxon>Pikeienuella</taxon>
    </lineage>
</organism>
<dbReference type="InterPro" id="IPR013658">
    <property type="entry name" value="SGL"/>
</dbReference>
<keyword evidence="3" id="KW-1185">Reference proteome</keyword>
<dbReference type="AlphaFoldDB" id="A0A7L5BYP1"/>
<proteinExistence type="predicted"/>
<gene>
    <name evidence="2" type="ORF">G5B40_16315</name>
</gene>
<dbReference type="Pfam" id="PF08450">
    <property type="entry name" value="SGL"/>
    <property type="match status" value="1"/>
</dbReference>
<evidence type="ECO:0000313" key="2">
    <source>
        <dbReference type="EMBL" id="QIE56862.1"/>
    </source>
</evidence>
<dbReference type="Gene3D" id="2.120.10.30">
    <property type="entry name" value="TolB, C-terminal domain"/>
    <property type="match status" value="1"/>
</dbReference>
<feature type="domain" description="SMP-30/Gluconolactonase/LRE-like region" evidence="1">
    <location>
        <begin position="56"/>
        <end position="239"/>
    </location>
</feature>
<dbReference type="Proteomes" id="UP000503336">
    <property type="component" value="Chromosome"/>
</dbReference>
<reference evidence="2 3" key="1">
    <citation type="submission" date="2020-02" db="EMBL/GenBank/DDBJ databases">
        <title>complete genome sequence of Rhodobacteraceae bacterium.</title>
        <authorList>
            <person name="Park J."/>
            <person name="Kim Y.-S."/>
            <person name="Kim K.-H."/>
        </authorList>
    </citation>
    <scope>NUCLEOTIDE SEQUENCE [LARGE SCALE GENOMIC DNA]</scope>
    <source>
        <strain evidence="2 3">RR4-56</strain>
    </source>
</reference>